<evidence type="ECO:0000313" key="18">
    <source>
        <dbReference type="EMBL" id="WAR44637.1"/>
    </source>
</evidence>
<evidence type="ECO:0000313" key="8">
    <source>
        <dbReference type="EMBL" id="WAR43706.1"/>
    </source>
</evidence>
<dbReference type="InterPro" id="IPR002560">
    <property type="entry name" value="Transposase_DDE"/>
</dbReference>
<evidence type="ECO:0000313" key="27">
    <source>
        <dbReference type="EMBL" id="WAR46107.1"/>
    </source>
</evidence>
<dbReference type="EMBL" id="CP113517">
    <property type="protein sequence ID" value="WAR44627.1"/>
    <property type="molecule type" value="Genomic_DNA"/>
</dbReference>
<dbReference type="EMBL" id="CP113517">
    <property type="protein sequence ID" value="WAR44616.1"/>
    <property type="molecule type" value="Genomic_DNA"/>
</dbReference>
<evidence type="ECO:0000313" key="3">
    <source>
        <dbReference type="EMBL" id="WAR43121.1"/>
    </source>
</evidence>
<dbReference type="EMBL" id="CP113517">
    <property type="protein sequence ID" value="WAR43143.1"/>
    <property type="molecule type" value="Genomic_DNA"/>
</dbReference>
<dbReference type="EMBL" id="CP113517">
    <property type="protein sequence ID" value="WAR43121.1"/>
    <property type="molecule type" value="Genomic_DNA"/>
</dbReference>
<dbReference type="EMBL" id="CP113517">
    <property type="protein sequence ID" value="WAR44703.1"/>
    <property type="molecule type" value="Genomic_DNA"/>
</dbReference>
<evidence type="ECO:0000313" key="14">
    <source>
        <dbReference type="EMBL" id="WAR44592.1"/>
    </source>
</evidence>
<evidence type="ECO:0000259" key="1">
    <source>
        <dbReference type="Pfam" id="PF01610"/>
    </source>
</evidence>
<evidence type="ECO:0000313" key="9">
    <source>
        <dbReference type="EMBL" id="WAR43734.1"/>
    </source>
</evidence>
<evidence type="ECO:0000313" key="6">
    <source>
        <dbReference type="EMBL" id="WAR43566.1"/>
    </source>
</evidence>
<dbReference type="EMBL" id="CP113517">
    <property type="protein sequence ID" value="WAR45316.1"/>
    <property type="molecule type" value="Genomic_DNA"/>
</dbReference>
<evidence type="ECO:0000313" key="21">
    <source>
        <dbReference type="EMBL" id="WAR44696.1"/>
    </source>
</evidence>
<name>A0ABY7GHB6_9GAMM</name>
<dbReference type="EMBL" id="CP113517">
    <property type="protein sequence ID" value="WAR44932.1"/>
    <property type="molecule type" value="Genomic_DNA"/>
</dbReference>
<proteinExistence type="predicted"/>
<dbReference type="EMBL" id="CP113517">
    <property type="protein sequence ID" value="WAR43911.1"/>
    <property type="molecule type" value="Genomic_DNA"/>
</dbReference>
<gene>
    <name evidence="23" type="ORF">NM686_000030</name>
    <name evidence="24" type="ORF">NM686_001420</name>
    <name evidence="25" type="ORF">NM686_002045</name>
    <name evidence="26" type="ORF">NM686_006165</name>
    <name evidence="27" type="ORF">NM686_006205</name>
    <name evidence="28" type="ORF">NM686_006295</name>
    <name evidence="29" type="ORF">NM686_006775</name>
    <name evidence="30" type="ORF">NM686_009665</name>
    <name evidence="3" type="ORF">NM686_012010</name>
    <name evidence="4" type="ORF">NM686_012135</name>
    <name evidence="5" type="ORF">NM686_014250</name>
    <name evidence="6" type="ORF">NM686_014415</name>
    <name evidence="7" type="ORF">NM686_015140</name>
    <name evidence="8" type="ORF">NM686_015145</name>
    <name evidence="9" type="ORF">NM686_015285</name>
    <name evidence="10" type="ORF">NM686_016260</name>
    <name evidence="11" type="ORF">NM686_018095</name>
    <name evidence="12" type="ORF">NM686_018630</name>
    <name evidence="13" type="ORF">NM686_019600</name>
    <name evidence="14" type="ORF">NM686_019935</name>
    <name evidence="15" type="ORF">NM686_020065</name>
    <name evidence="16" type="ORF">NM686_020125</name>
    <name evidence="17" type="ORF">NM686_020160</name>
    <name evidence="18" type="ORF">NM686_020175</name>
    <name evidence="19" type="ORF">NM686_020225</name>
    <name evidence="20" type="ORF">NM686_020465</name>
    <name evidence="21" type="ORF">NM686_020520</name>
    <name evidence="22" type="ORF">NM686_020570</name>
</gene>
<dbReference type="EMBL" id="CP113517">
    <property type="protein sequence ID" value="WAR44685.1"/>
    <property type="molecule type" value="Genomic_DNA"/>
</dbReference>
<sequence>MTQSLLQIPLDIPDVCIEKVETTAKGEFIITVSSTLTSATCHQCGQRIDKFYGYGREITLRHLSIFDRPVWIKLTPKRYRCPDCPKGPTTTQQCGWYNWKSPHTKAYEQWILRELINSSVTDMDVKHGISAEAAEGIINRHVAQQVDWSAIQGIRLLGLDEIALKKGHQDFVVIVSAIDTEDHKRILAVLPDRKKETVKAFLQNIPEAQQHALQRVCVDMYEGYRNAVYETLPGVEVVVDRFHVAKHYRDGADQVRKAEMKKLKNTLSAEDYAKLKGAMWAFRKRWMELSADQQTVLLFLFQQAPILREVYIQRELLTGIFERRLNKAEAEKALDRWMEHIKVLKLKGFDAFVKTYQNWRNEITNYFIRRETSGFVEGLNNKIKSIKRRCFGIYNTVRLFQHIWLDIEGRRLFGYA</sequence>
<feature type="domain" description="Transposase IS204/IS1001/IS1096/IS1165 DDE" evidence="1">
    <location>
        <begin position="157"/>
        <end position="399"/>
    </location>
</feature>
<dbReference type="EMBL" id="CP113517">
    <property type="protein sequence ID" value="WAR46099.1"/>
    <property type="molecule type" value="Genomic_DNA"/>
</dbReference>
<dbReference type="EMBL" id="CP113517">
    <property type="protein sequence ID" value="WAR43566.1"/>
    <property type="molecule type" value="Genomic_DNA"/>
</dbReference>
<evidence type="ECO:0000313" key="4">
    <source>
        <dbReference type="EMBL" id="WAR43143.1"/>
    </source>
</evidence>
<dbReference type="InterPro" id="IPR029261">
    <property type="entry name" value="Transposase_Znf"/>
</dbReference>
<evidence type="ECO:0000313" key="19">
    <source>
        <dbReference type="EMBL" id="WAR44647.1"/>
    </source>
</evidence>
<dbReference type="EMBL" id="CP113517">
    <property type="protein sequence ID" value="WAR46124.1"/>
    <property type="molecule type" value="Genomic_DNA"/>
</dbReference>
<evidence type="ECO:0000313" key="23">
    <source>
        <dbReference type="EMBL" id="WAR44932.1"/>
    </source>
</evidence>
<dbReference type="Pfam" id="PF01610">
    <property type="entry name" value="DDE_Tnp_ISL3"/>
    <property type="match status" value="1"/>
</dbReference>
<dbReference type="PANTHER" id="PTHR33498:SF1">
    <property type="entry name" value="TRANSPOSASE FOR INSERTION SEQUENCE ELEMENT IS1557"/>
    <property type="match status" value="1"/>
</dbReference>
<dbReference type="Proteomes" id="UP001162780">
    <property type="component" value="Chromosome"/>
</dbReference>
<evidence type="ECO:0000313" key="25">
    <source>
        <dbReference type="EMBL" id="WAR45316.1"/>
    </source>
</evidence>
<dbReference type="RefSeq" id="WP_255187011.1">
    <property type="nucleotide sequence ID" value="NZ_CP113517.1"/>
</dbReference>
<evidence type="ECO:0000313" key="7">
    <source>
        <dbReference type="EMBL" id="WAR43705.1"/>
    </source>
</evidence>
<dbReference type="EMBL" id="CP113517">
    <property type="protein sequence ID" value="WAR44528.1"/>
    <property type="molecule type" value="Genomic_DNA"/>
</dbReference>
<evidence type="ECO:0000313" key="16">
    <source>
        <dbReference type="EMBL" id="WAR44627.1"/>
    </source>
</evidence>
<evidence type="ECO:0000259" key="2">
    <source>
        <dbReference type="Pfam" id="PF14690"/>
    </source>
</evidence>
<dbReference type="EMBL" id="CP113517">
    <property type="protein sequence ID" value="WAR46217.1"/>
    <property type="molecule type" value="Genomic_DNA"/>
</dbReference>
<evidence type="ECO:0000313" key="17">
    <source>
        <dbReference type="EMBL" id="WAR44634.1"/>
    </source>
</evidence>
<evidence type="ECO:0000313" key="20">
    <source>
        <dbReference type="EMBL" id="WAR44685.1"/>
    </source>
</evidence>
<dbReference type="EMBL" id="CP113517">
    <property type="protein sequence ID" value="WAR44647.1"/>
    <property type="molecule type" value="Genomic_DNA"/>
</dbReference>
<evidence type="ECO:0000313" key="22">
    <source>
        <dbReference type="EMBL" id="WAR44703.1"/>
    </source>
</evidence>
<dbReference type="EMBL" id="CP113517">
    <property type="protein sequence ID" value="WAR44634.1"/>
    <property type="molecule type" value="Genomic_DNA"/>
</dbReference>
<evidence type="ECO:0000313" key="24">
    <source>
        <dbReference type="EMBL" id="WAR45197.1"/>
    </source>
</evidence>
<dbReference type="EMBL" id="CP113517">
    <property type="protein sequence ID" value="WAR43706.1"/>
    <property type="molecule type" value="Genomic_DNA"/>
</dbReference>
<evidence type="ECO:0000313" key="28">
    <source>
        <dbReference type="EMBL" id="WAR46124.1"/>
    </source>
</evidence>
<evidence type="ECO:0000313" key="12">
    <source>
        <dbReference type="EMBL" id="WAR44350.1"/>
    </source>
</evidence>
<dbReference type="EMBL" id="CP113517">
    <property type="protein sequence ID" value="WAR46107.1"/>
    <property type="molecule type" value="Genomic_DNA"/>
</dbReference>
<dbReference type="EMBL" id="CP113517">
    <property type="protein sequence ID" value="WAR44637.1"/>
    <property type="molecule type" value="Genomic_DNA"/>
</dbReference>
<organism evidence="19 31">
    <name type="scientific">Methylomonas rapida</name>
    <dbReference type="NCBI Taxonomy" id="2963939"/>
    <lineage>
        <taxon>Bacteria</taxon>
        <taxon>Pseudomonadati</taxon>
        <taxon>Pseudomonadota</taxon>
        <taxon>Gammaproteobacteria</taxon>
        <taxon>Methylococcales</taxon>
        <taxon>Methylococcaceae</taxon>
        <taxon>Methylomonas</taxon>
    </lineage>
</organism>
<dbReference type="EMBL" id="CP113517">
    <property type="protein sequence ID" value="WAR43705.1"/>
    <property type="molecule type" value="Genomic_DNA"/>
</dbReference>
<evidence type="ECO:0000313" key="5">
    <source>
        <dbReference type="EMBL" id="WAR43534.1"/>
    </source>
</evidence>
<dbReference type="EMBL" id="CP113517">
    <property type="protein sequence ID" value="WAR44592.1"/>
    <property type="molecule type" value="Genomic_DNA"/>
</dbReference>
<dbReference type="EMBL" id="CP113517">
    <property type="protein sequence ID" value="WAR44696.1"/>
    <property type="molecule type" value="Genomic_DNA"/>
</dbReference>
<evidence type="ECO:0000313" key="30">
    <source>
        <dbReference type="EMBL" id="WAR46758.1"/>
    </source>
</evidence>
<dbReference type="InterPro" id="IPR047951">
    <property type="entry name" value="Transpos_ISL3"/>
</dbReference>
<dbReference type="EMBL" id="CP113517">
    <property type="protein sequence ID" value="WAR45197.1"/>
    <property type="molecule type" value="Genomic_DNA"/>
</dbReference>
<evidence type="ECO:0000313" key="10">
    <source>
        <dbReference type="EMBL" id="WAR43911.1"/>
    </source>
</evidence>
<protein>
    <submittedName>
        <fullName evidence="19">ISL3 family transposase</fullName>
    </submittedName>
</protein>
<reference evidence="19" key="1">
    <citation type="submission" date="2022-11" db="EMBL/GenBank/DDBJ databases">
        <title>Methylomonas rapida sp. nov., Carotenoid-Producing Obligate Methanotrophs with High Growth Characteristics and Biotechnological Potential.</title>
        <authorList>
            <person name="Tikhonova E.N."/>
            <person name="Suleimanov R.Z."/>
            <person name="Miroshnikov K."/>
            <person name="Oshkin I.Y."/>
            <person name="Belova S.E."/>
            <person name="Danilova O.V."/>
            <person name="Ashikhmin A."/>
            <person name="Konopkin A."/>
            <person name="But S.Y."/>
            <person name="Khmelenina V.N."/>
            <person name="Kuznetsov N."/>
            <person name="Pimenov N.V."/>
            <person name="Dedysh S.N."/>
        </authorList>
    </citation>
    <scope>NUCLEOTIDE SEQUENCE</scope>
    <source>
        <strain evidence="19">MP1</strain>
    </source>
</reference>
<dbReference type="NCBIfam" id="NF033550">
    <property type="entry name" value="transpos_ISL3"/>
    <property type="match status" value="1"/>
</dbReference>
<evidence type="ECO:0000313" key="13">
    <source>
        <dbReference type="EMBL" id="WAR44528.1"/>
    </source>
</evidence>
<evidence type="ECO:0000313" key="15">
    <source>
        <dbReference type="EMBL" id="WAR44616.1"/>
    </source>
</evidence>
<keyword evidence="31" id="KW-1185">Reference proteome</keyword>
<evidence type="ECO:0000313" key="26">
    <source>
        <dbReference type="EMBL" id="WAR46099.1"/>
    </source>
</evidence>
<evidence type="ECO:0000313" key="29">
    <source>
        <dbReference type="EMBL" id="WAR46217.1"/>
    </source>
</evidence>
<dbReference type="EMBL" id="CP113517">
    <property type="protein sequence ID" value="WAR44257.1"/>
    <property type="molecule type" value="Genomic_DNA"/>
</dbReference>
<feature type="domain" description="Transposase IS204/IS1001/IS1096/IS1165 zinc-finger" evidence="2">
    <location>
        <begin position="39"/>
        <end position="84"/>
    </location>
</feature>
<dbReference type="EMBL" id="CP113517">
    <property type="protein sequence ID" value="WAR43734.1"/>
    <property type="molecule type" value="Genomic_DNA"/>
</dbReference>
<evidence type="ECO:0000313" key="11">
    <source>
        <dbReference type="EMBL" id="WAR44257.1"/>
    </source>
</evidence>
<dbReference type="EMBL" id="CP113517">
    <property type="protein sequence ID" value="WAR44350.1"/>
    <property type="molecule type" value="Genomic_DNA"/>
</dbReference>
<dbReference type="PANTHER" id="PTHR33498">
    <property type="entry name" value="TRANSPOSASE FOR INSERTION SEQUENCE ELEMENT IS1557"/>
    <property type="match status" value="1"/>
</dbReference>
<dbReference type="EMBL" id="CP113517">
    <property type="protein sequence ID" value="WAR46758.1"/>
    <property type="molecule type" value="Genomic_DNA"/>
</dbReference>
<dbReference type="EMBL" id="CP113517">
    <property type="protein sequence ID" value="WAR43534.1"/>
    <property type="molecule type" value="Genomic_DNA"/>
</dbReference>
<dbReference type="Pfam" id="PF14690">
    <property type="entry name" value="Zn_ribbon_ISL3"/>
    <property type="match status" value="1"/>
</dbReference>
<accession>A0ABY7GHB6</accession>
<evidence type="ECO:0000313" key="31">
    <source>
        <dbReference type="Proteomes" id="UP001162780"/>
    </source>
</evidence>